<dbReference type="InterPro" id="IPR027580">
    <property type="entry name" value="EXLDI"/>
</dbReference>
<reference evidence="1 2" key="1">
    <citation type="journal article" date="2017" name="ISME J.">
        <title>Energy and carbon metabolisms in a deep terrestrial subsurface fluid microbial community.</title>
        <authorList>
            <person name="Momper L."/>
            <person name="Jungbluth S.P."/>
            <person name="Lee M.D."/>
            <person name="Amend J.P."/>
        </authorList>
    </citation>
    <scope>NUCLEOTIDE SEQUENCE [LARGE SCALE GENOMIC DNA]</scope>
    <source>
        <strain evidence="1">SURF_29</strain>
    </source>
</reference>
<dbReference type="AlphaFoldDB" id="A0A419DFR8"/>
<sequence length="168" mass="19028">MGNKTIYVKHGDENVYKEAQRIAGEALSSVISRALREFVDRSKALKGEMREIVVNVGPKDKEREQRFIGNQVGKWKGFSKDKEYWQTAKIYETQKGNAAILLTTVCKANFAANPSELKKNPDALKDSSAELLIAKKPKDLKDKISADLLKKVEEALKKEEKKIEYLDI</sequence>
<accession>A0A419DFR8</accession>
<organism evidence="1 2">
    <name type="scientific">candidate division WS5 bacterium</name>
    <dbReference type="NCBI Taxonomy" id="2093353"/>
    <lineage>
        <taxon>Bacteria</taxon>
        <taxon>candidate division WS5</taxon>
    </lineage>
</organism>
<protein>
    <submittedName>
        <fullName evidence="1">EXLDI protein</fullName>
    </submittedName>
</protein>
<dbReference type="NCBIfam" id="TIGR04342">
    <property type="entry name" value="EXLDI"/>
    <property type="match status" value="1"/>
</dbReference>
<proteinExistence type="predicted"/>
<name>A0A419DFR8_9BACT</name>
<comment type="caution">
    <text evidence="1">The sequence shown here is derived from an EMBL/GenBank/DDBJ whole genome shotgun (WGS) entry which is preliminary data.</text>
</comment>
<dbReference type="EMBL" id="QZJW01000007">
    <property type="protein sequence ID" value="RJO61925.1"/>
    <property type="molecule type" value="Genomic_DNA"/>
</dbReference>
<dbReference type="Proteomes" id="UP000285655">
    <property type="component" value="Unassembled WGS sequence"/>
</dbReference>
<evidence type="ECO:0000313" key="1">
    <source>
        <dbReference type="EMBL" id="RJO61925.1"/>
    </source>
</evidence>
<evidence type="ECO:0000313" key="2">
    <source>
        <dbReference type="Proteomes" id="UP000285655"/>
    </source>
</evidence>
<gene>
    <name evidence="1" type="ORF">C4544_01430</name>
</gene>